<evidence type="ECO:0000256" key="2">
    <source>
        <dbReference type="ARBA" id="ARBA00029447"/>
    </source>
</evidence>
<dbReference type="InterPro" id="IPR051310">
    <property type="entry name" value="MCP_chemotaxis"/>
</dbReference>
<evidence type="ECO:0000259" key="6">
    <source>
        <dbReference type="PROSITE" id="PS50111"/>
    </source>
</evidence>
<accession>A0A6L7G1K6</accession>
<dbReference type="Pfam" id="PF00672">
    <property type="entry name" value="HAMP"/>
    <property type="match status" value="1"/>
</dbReference>
<name>A0A6L7G1K6_9RHOB</name>
<sequence>MPAFLNKITVRVGFLMLLMSAATFAAVATGLLVFRSFSGEFERMVRQDLPEISASTRLLVRSGALKDDFASILLAETPEKLETAEANAHKTAEDFRKDAEAIDGTEGKFSAHADEILSSVTALVDARAAEFAALEAGERATQRLQLTNRWISAELTGLQNRGVALMEAGSQLTIQQIDGTLQTLVEKDFGLLTTALQLQADLNLFTGSIVALSQLEDPTLRETLIETGRAALARYQAALPELLAQDRVPLDAVALQTILLVGKSTLDPDRVVSRRPDQLLELRSQSEAAIAGAVDGLRAALETRASEAGAENKTRITELIHGDVAKLLRLARLSEHAFGFSLGIMQLASGETVTAVQKAQTALNRERDPVVEEMNSVAPSLNRQARELMALSDPETGMGAHRIATLQARQAAAKASSVSAAAIAATAELVRNATLGALDTIDGNGRTLLADAASAEQRMVSIAGAAVALLVVVMIFLYLWLSRPLGRVTEATRRLSGQDMTALDGLPKARGEIGDMIAALTIFRDNMVRARELEQQAETERRARMEEQEQIVSELATGLTQLRQGDLTHKIQRPFPEGYEALRVDFNETLSNLSTTISVILSNAESVMEVSGDLSRSSDDLARQSEKSAASLEEVAAALEVLTISVRDSSRYAQESEQIVTGTQNRADEARKVVDDTISAMQLVNQSSERVVEIIRVIDDIAFQTNLLALNAGVEAARAGEAGRGFAVVASEVRDLAQRSSDAAGEIRQLISESNQNVVNGTTLVDSTGNFLKQLIESIDTMAGNMRSISEASQEQAGRLDEINNAASQLDRTTQHNAARFEETSAATVNLASAAETLVGEVSNFRTGAGGTGGGMAKAAPAPARNARPQQITTVQEKADPSGWEEW</sequence>
<organism evidence="8 9">
    <name type="scientific">Pseudooceanicola albus</name>
    <dbReference type="NCBI Taxonomy" id="2692189"/>
    <lineage>
        <taxon>Bacteria</taxon>
        <taxon>Pseudomonadati</taxon>
        <taxon>Pseudomonadota</taxon>
        <taxon>Alphaproteobacteria</taxon>
        <taxon>Rhodobacterales</taxon>
        <taxon>Paracoccaceae</taxon>
        <taxon>Pseudooceanicola</taxon>
    </lineage>
</organism>
<feature type="domain" description="HAMP" evidence="7">
    <location>
        <begin position="479"/>
        <end position="532"/>
    </location>
</feature>
<keyword evidence="5" id="KW-1133">Transmembrane helix</keyword>
<dbReference type="PANTHER" id="PTHR43531:SF11">
    <property type="entry name" value="METHYL-ACCEPTING CHEMOTAXIS PROTEIN 3"/>
    <property type="match status" value="1"/>
</dbReference>
<keyword evidence="5" id="KW-0472">Membrane</keyword>
<dbReference type="RefSeq" id="WP_160893074.1">
    <property type="nucleotide sequence ID" value="NZ_WUMU01000005.1"/>
</dbReference>
<dbReference type="AlphaFoldDB" id="A0A6L7G1K6"/>
<keyword evidence="5" id="KW-0812">Transmembrane</keyword>
<keyword evidence="3" id="KW-0807">Transducer</keyword>
<feature type="transmembrane region" description="Helical" evidence="5">
    <location>
        <begin position="459"/>
        <end position="481"/>
    </location>
</feature>
<dbReference type="SUPFAM" id="SSF58104">
    <property type="entry name" value="Methyl-accepting chemotaxis protein (MCP) signaling domain"/>
    <property type="match status" value="1"/>
</dbReference>
<comment type="similarity">
    <text evidence="2">Belongs to the methyl-accepting chemotaxis (MCP) protein family.</text>
</comment>
<dbReference type="SMART" id="SM00283">
    <property type="entry name" value="MA"/>
    <property type="match status" value="1"/>
</dbReference>
<feature type="region of interest" description="Disordered" evidence="4">
    <location>
        <begin position="850"/>
        <end position="887"/>
    </location>
</feature>
<evidence type="ECO:0000313" key="9">
    <source>
        <dbReference type="Proteomes" id="UP000477911"/>
    </source>
</evidence>
<feature type="transmembrane region" description="Helical" evidence="5">
    <location>
        <begin position="12"/>
        <end position="34"/>
    </location>
</feature>
<dbReference type="EMBL" id="WUMU01000005">
    <property type="protein sequence ID" value="MXN17592.1"/>
    <property type="molecule type" value="Genomic_DNA"/>
</dbReference>
<dbReference type="Proteomes" id="UP000477911">
    <property type="component" value="Unassembled WGS sequence"/>
</dbReference>
<reference evidence="8 9" key="1">
    <citation type="submission" date="2019-12" db="EMBL/GenBank/DDBJ databases">
        <authorList>
            <person name="Li M."/>
        </authorList>
    </citation>
    <scope>NUCLEOTIDE SEQUENCE [LARGE SCALE GENOMIC DNA]</scope>
    <source>
        <strain evidence="8 9">GBMRC 2024</strain>
    </source>
</reference>
<dbReference type="Pfam" id="PF00015">
    <property type="entry name" value="MCPsignal"/>
    <property type="match status" value="1"/>
</dbReference>
<evidence type="ECO:0000259" key="7">
    <source>
        <dbReference type="PROSITE" id="PS50885"/>
    </source>
</evidence>
<protein>
    <submittedName>
        <fullName evidence="8">HAMP domain-containing protein</fullName>
    </submittedName>
</protein>
<dbReference type="InterPro" id="IPR003660">
    <property type="entry name" value="HAMP_dom"/>
</dbReference>
<dbReference type="SMART" id="SM00304">
    <property type="entry name" value="HAMP"/>
    <property type="match status" value="2"/>
</dbReference>
<dbReference type="CDD" id="cd11386">
    <property type="entry name" value="MCP_signal"/>
    <property type="match status" value="1"/>
</dbReference>
<comment type="caution">
    <text evidence="8">The sequence shown here is derived from an EMBL/GenBank/DDBJ whole genome shotgun (WGS) entry which is preliminary data.</text>
</comment>
<dbReference type="Gene3D" id="6.10.340.10">
    <property type="match status" value="1"/>
</dbReference>
<keyword evidence="1" id="KW-0145">Chemotaxis</keyword>
<dbReference type="GO" id="GO:0007165">
    <property type="term" value="P:signal transduction"/>
    <property type="evidence" value="ECO:0007669"/>
    <property type="project" value="UniProtKB-KW"/>
</dbReference>
<dbReference type="PROSITE" id="PS50111">
    <property type="entry name" value="CHEMOTAXIS_TRANSDUC_2"/>
    <property type="match status" value="1"/>
</dbReference>
<dbReference type="SUPFAM" id="SSF158472">
    <property type="entry name" value="HAMP domain-like"/>
    <property type="match status" value="1"/>
</dbReference>
<feature type="domain" description="Methyl-accepting transducer" evidence="6">
    <location>
        <begin position="603"/>
        <end position="832"/>
    </location>
</feature>
<proteinExistence type="inferred from homology"/>
<keyword evidence="9" id="KW-1185">Reference proteome</keyword>
<dbReference type="PANTHER" id="PTHR43531">
    <property type="entry name" value="PROTEIN ICFG"/>
    <property type="match status" value="1"/>
</dbReference>
<dbReference type="GO" id="GO:0016020">
    <property type="term" value="C:membrane"/>
    <property type="evidence" value="ECO:0007669"/>
    <property type="project" value="InterPro"/>
</dbReference>
<evidence type="ECO:0000256" key="5">
    <source>
        <dbReference type="SAM" id="Phobius"/>
    </source>
</evidence>
<evidence type="ECO:0000256" key="4">
    <source>
        <dbReference type="SAM" id="MobiDB-lite"/>
    </source>
</evidence>
<dbReference type="GO" id="GO:0006935">
    <property type="term" value="P:chemotaxis"/>
    <property type="evidence" value="ECO:0007669"/>
    <property type="project" value="UniProtKB-KW"/>
</dbReference>
<dbReference type="InterPro" id="IPR004089">
    <property type="entry name" value="MCPsignal_dom"/>
</dbReference>
<evidence type="ECO:0000256" key="1">
    <source>
        <dbReference type="ARBA" id="ARBA00022500"/>
    </source>
</evidence>
<gene>
    <name evidence="8" type="ORF">GR170_07095</name>
</gene>
<feature type="domain" description="HAMP" evidence="7">
    <location>
        <begin position="552"/>
        <end position="598"/>
    </location>
</feature>
<dbReference type="Gene3D" id="1.10.287.950">
    <property type="entry name" value="Methyl-accepting chemotaxis protein"/>
    <property type="match status" value="1"/>
</dbReference>
<evidence type="ECO:0000256" key="3">
    <source>
        <dbReference type="PROSITE-ProRule" id="PRU00284"/>
    </source>
</evidence>
<evidence type="ECO:0000313" key="8">
    <source>
        <dbReference type="EMBL" id="MXN17592.1"/>
    </source>
</evidence>
<dbReference type="PROSITE" id="PS50885">
    <property type="entry name" value="HAMP"/>
    <property type="match status" value="2"/>
</dbReference>